<dbReference type="Proteomes" id="UP001152320">
    <property type="component" value="Chromosome 5"/>
</dbReference>
<evidence type="ECO:0000256" key="2">
    <source>
        <dbReference type="ARBA" id="ARBA00004760"/>
    </source>
</evidence>
<dbReference type="GO" id="GO:0005789">
    <property type="term" value="C:endoplasmic reticulum membrane"/>
    <property type="evidence" value="ECO:0007669"/>
    <property type="project" value="TreeGrafter"/>
</dbReference>
<keyword evidence="15" id="KW-0812">Transmembrane</keyword>
<dbReference type="PANTHER" id="PTHR43550:SF3">
    <property type="entry name" value="3-KETODIHYDROSPHINGOSINE REDUCTASE"/>
    <property type="match status" value="1"/>
</dbReference>
<dbReference type="SUPFAM" id="SSF51735">
    <property type="entry name" value="NAD(P)-binding Rossmann-fold domains"/>
    <property type="match status" value="1"/>
</dbReference>
<evidence type="ECO:0000256" key="15">
    <source>
        <dbReference type="SAM" id="Phobius"/>
    </source>
</evidence>
<evidence type="ECO:0000256" key="11">
    <source>
        <dbReference type="ARBA" id="ARBA00026112"/>
    </source>
</evidence>
<dbReference type="GO" id="GO:0000166">
    <property type="term" value="F:nucleotide binding"/>
    <property type="evidence" value="ECO:0007669"/>
    <property type="project" value="UniProtKB-KW"/>
</dbReference>
<dbReference type="PROSITE" id="PS00061">
    <property type="entry name" value="ADH_SHORT"/>
    <property type="match status" value="1"/>
</dbReference>
<name>A0A9Q1HDP0_HOLLE</name>
<dbReference type="PRINTS" id="PR00081">
    <property type="entry name" value="GDHRDH"/>
</dbReference>
<keyword evidence="17" id="KW-1185">Reference proteome</keyword>
<dbReference type="InterPro" id="IPR020904">
    <property type="entry name" value="Sc_DH/Rdtase_CS"/>
</dbReference>
<dbReference type="InterPro" id="IPR045022">
    <property type="entry name" value="KDSR-like"/>
</dbReference>
<protein>
    <recommendedName>
        <fullName evidence="11">3-dehydrosphinganine reductase</fullName>
        <ecNumber evidence="11">1.1.1.102</ecNumber>
    </recommendedName>
</protein>
<evidence type="ECO:0000256" key="7">
    <source>
        <dbReference type="ARBA" id="ARBA00022857"/>
    </source>
</evidence>
<reference evidence="16" key="1">
    <citation type="submission" date="2021-10" db="EMBL/GenBank/DDBJ databases">
        <title>Tropical sea cucumber genome reveals ecological adaptation and Cuvierian tubules defense mechanism.</title>
        <authorList>
            <person name="Chen T."/>
        </authorList>
    </citation>
    <scope>NUCLEOTIDE SEQUENCE</scope>
    <source>
        <strain evidence="16">Nanhai2018</strain>
        <tissue evidence="16">Muscle</tissue>
    </source>
</reference>
<dbReference type="EC" id="1.1.1.102" evidence="11"/>
<dbReference type="PANTHER" id="PTHR43550">
    <property type="entry name" value="3-KETODIHYDROSPHINGOSINE REDUCTASE"/>
    <property type="match status" value="1"/>
</dbReference>
<accession>A0A9Q1HDP0</accession>
<dbReference type="AlphaFoldDB" id="A0A9Q1HDP0"/>
<dbReference type="GO" id="GO:0030148">
    <property type="term" value="P:sphingolipid biosynthetic process"/>
    <property type="evidence" value="ECO:0007669"/>
    <property type="project" value="InterPro"/>
</dbReference>
<comment type="subcellular location">
    <subcellularLocation>
        <location evidence="1">Endoplasmic reticulum</location>
    </subcellularLocation>
</comment>
<dbReference type="GO" id="GO:0047560">
    <property type="term" value="F:3-dehydrosphinganine reductase activity"/>
    <property type="evidence" value="ECO:0007669"/>
    <property type="project" value="UniProtKB-EC"/>
</dbReference>
<dbReference type="OrthoDB" id="37659at2759"/>
<dbReference type="Gene3D" id="3.40.50.720">
    <property type="entry name" value="NAD(P)-binding Rossmann-like Domain"/>
    <property type="match status" value="1"/>
</dbReference>
<dbReference type="GO" id="GO:0006666">
    <property type="term" value="P:3-keto-sphinganine metabolic process"/>
    <property type="evidence" value="ECO:0007669"/>
    <property type="project" value="InterPro"/>
</dbReference>
<keyword evidence="15" id="KW-0472">Membrane</keyword>
<proteinExistence type="inferred from homology"/>
<evidence type="ECO:0000256" key="6">
    <source>
        <dbReference type="ARBA" id="ARBA00022824"/>
    </source>
</evidence>
<keyword evidence="6" id="KW-0256">Endoplasmic reticulum</keyword>
<organism evidence="16 17">
    <name type="scientific">Holothuria leucospilota</name>
    <name type="common">Black long sea cucumber</name>
    <name type="synonym">Mertensiothuria leucospilota</name>
    <dbReference type="NCBI Taxonomy" id="206669"/>
    <lineage>
        <taxon>Eukaryota</taxon>
        <taxon>Metazoa</taxon>
        <taxon>Echinodermata</taxon>
        <taxon>Eleutherozoa</taxon>
        <taxon>Echinozoa</taxon>
        <taxon>Holothuroidea</taxon>
        <taxon>Aspidochirotacea</taxon>
        <taxon>Aspidochirotida</taxon>
        <taxon>Holothuriidae</taxon>
        <taxon>Holothuria</taxon>
    </lineage>
</organism>
<evidence type="ECO:0000256" key="13">
    <source>
        <dbReference type="ARBA" id="ARBA00048930"/>
    </source>
</evidence>
<comment type="catalytic activity">
    <reaction evidence="13">
        <text>sphinganine + NADP(+) = 3-oxosphinganine + NADPH + H(+)</text>
        <dbReference type="Rhea" id="RHEA:22640"/>
        <dbReference type="ChEBI" id="CHEBI:15378"/>
        <dbReference type="ChEBI" id="CHEBI:57783"/>
        <dbReference type="ChEBI" id="CHEBI:57817"/>
        <dbReference type="ChEBI" id="CHEBI:58299"/>
        <dbReference type="ChEBI" id="CHEBI:58349"/>
        <dbReference type="EC" id="1.1.1.102"/>
    </reaction>
    <physiologicalReaction direction="right-to-left" evidence="13">
        <dbReference type="Rhea" id="RHEA:22642"/>
    </physiologicalReaction>
</comment>
<gene>
    <name evidence="16" type="ORF">HOLleu_12297</name>
</gene>
<comment type="pathway">
    <text evidence="2">Lipid metabolism; sphingolipid metabolism.</text>
</comment>
<evidence type="ECO:0000256" key="12">
    <source>
        <dbReference type="ARBA" id="ARBA00044737"/>
    </source>
</evidence>
<keyword evidence="8" id="KW-0746">Sphingolipid metabolism</keyword>
<sequence>MEASVFLIVALSLFFAIVFLIYILSPLITPSAMKLSNAHVVITGGSSGIGKAVAAEVLKVGASVTILARNQDRLREAKVELEQYITEKSHQKILCISVDVSKDFASVEKAIKEAVDTLGPCDMLVNCAGQSFAGTFEDTNVAEFKRLIDVNLLGTVYATKACLPYMKKQKRGRIVFISSQAGQIGLFGYTAYCSSKFALRGFAEALQMEVKPYNIYVTTNFPPDTNTPGLHSEDETKPKETRLISETSGLFEPEDVAKIIVADAKNAVFLSSVGVDGYMLSILTAGASPITSMMEGVQQVLLVGLFRIIACFYSSSFDKLIKQCKEEREQEAAKNS</sequence>
<keyword evidence="15" id="KW-1133">Transmembrane helix</keyword>
<dbReference type="Pfam" id="PF00106">
    <property type="entry name" value="adh_short"/>
    <property type="match status" value="1"/>
</dbReference>
<dbReference type="FunFam" id="3.40.50.720:FF:000165">
    <property type="entry name" value="3-ketodihydrosphingosine reductase"/>
    <property type="match status" value="1"/>
</dbReference>
<keyword evidence="10" id="KW-0443">Lipid metabolism</keyword>
<evidence type="ECO:0000256" key="3">
    <source>
        <dbReference type="ARBA" id="ARBA00004991"/>
    </source>
</evidence>
<evidence type="ECO:0000256" key="9">
    <source>
        <dbReference type="ARBA" id="ARBA00023002"/>
    </source>
</evidence>
<evidence type="ECO:0000256" key="5">
    <source>
        <dbReference type="ARBA" id="ARBA00022741"/>
    </source>
</evidence>
<dbReference type="PRINTS" id="PR00080">
    <property type="entry name" value="SDRFAMILY"/>
</dbReference>
<evidence type="ECO:0000256" key="14">
    <source>
        <dbReference type="RuleBase" id="RU000363"/>
    </source>
</evidence>
<keyword evidence="9" id="KW-0560">Oxidoreductase</keyword>
<evidence type="ECO:0000256" key="10">
    <source>
        <dbReference type="ARBA" id="ARBA00023098"/>
    </source>
</evidence>
<evidence type="ECO:0000256" key="1">
    <source>
        <dbReference type="ARBA" id="ARBA00004240"/>
    </source>
</evidence>
<comment type="function">
    <text evidence="12">Catalyzes the reduction of 3'-oxosphinganine (3-ketodihydrosphingosine/KDS) to sphinganine (dihydrosphingosine/DHS), the second step of de novo sphingolipid biosynthesis.</text>
</comment>
<evidence type="ECO:0000256" key="8">
    <source>
        <dbReference type="ARBA" id="ARBA00022919"/>
    </source>
</evidence>
<dbReference type="InterPro" id="IPR036291">
    <property type="entry name" value="NAD(P)-bd_dom_sf"/>
</dbReference>
<comment type="caution">
    <text evidence="16">The sequence shown here is derived from an EMBL/GenBank/DDBJ whole genome shotgun (WGS) entry which is preliminary data.</text>
</comment>
<dbReference type="EMBL" id="JAIZAY010000005">
    <property type="protein sequence ID" value="KAJ8041473.1"/>
    <property type="molecule type" value="Genomic_DNA"/>
</dbReference>
<dbReference type="CDD" id="cd08939">
    <property type="entry name" value="KDSR-like_SDR_c"/>
    <property type="match status" value="1"/>
</dbReference>
<evidence type="ECO:0000256" key="4">
    <source>
        <dbReference type="ARBA" id="ARBA00006484"/>
    </source>
</evidence>
<comment type="pathway">
    <text evidence="3">Sphingolipid metabolism.</text>
</comment>
<comment type="similarity">
    <text evidence="4 14">Belongs to the short-chain dehydrogenases/reductases (SDR) family.</text>
</comment>
<evidence type="ECO:0000313" key="16">
    <source>
        <dbReference type="EMBL" id="KAJ8041473.1"/>
    </source>
</evidence>
<keyword evidence="5" id="KW-0547">Nucleotide-binding</keyword>
<feature type="transmembrane region" description="Helical" evidence="15">
    <location>
        <begin position="6"/>
        <end position="24"/>
    </location>
</feature>
<evidence type="ECO:0000313" key="17">
    <source>
        <dbReference type="Proteomes" id="UP001152320"/>
    </source>
</evidence>
<dbReference type="InterPro" id="IPR002347">
    <property type="entry name" value="SDR_fam"/>
</dbReference>
<keyword evidence="7" id="KW-0521">NADP</keyword>